<comment type="similarity">
    <text evidence="7">Belongs to the cytochrome P450 family.</text>
</comment>
<keyword evidence="3 7" id="KW-0560">Oxidoreductase</keyword>
<keyword evidence="5 7" id="KW-0503">Monooxygenase</keyword>
<keyword evidence="6 7" id="KW-0349">Heme</keyword>
<dbReference type="PROSITE" id="PS00086">
    <property type="entry name" value="CYTOCHROME_P450"/>
    <property type="match status" value="1"/>
</dbReference>
<dbReference type="STRING" id="44941.A0A397W887"/>
<proteinExistence type="inferred from homology"/>
<evidence type="ECO:0000313" key="9">
    <source>
        <dbReference type="Proteomes" id="UP000266673"/>
    </source>
</evidence>
<gene>
    <name evidence="8" type="ORF">C2G38_2026504</name>
</gene>
<evidence type="ECO:0000256" key="2">
    <source>
        <dbReference type="ARBA" id="ARBA00022723"/>
    </source>
</evidence>
<dbReference type="InterPro" id="IPR001128">
    <property type="entry name" value="Cyt_P450"/>
</dbReference>
<evidence type="ECO:0000256" key="1">
    <source>
        <dbReference type="ARBA" id="ARBA00001971"/>
    </source>
</evidence>
<comment type="cofactor">
    <cofactor evidence="1 6">
        <name>heme</name>
        <dbReference type="ChEBI" id="CHEBI:30413"/>
    </cofactor>
</comment>
<evidence type="ECO:0000256" key="4">
    <source>
        <dbReference type="ARBA" id="ARBA00023004"/>
    </source>
</evidence>
<evidence type="ECO:0000313" key="8">
    <source>
        <dbReference type="EMBL" id="RIB30920.1"/>
    </source>
</evidence>
<dbReference type="EMBL" id="QKWP01000003">
    <property type="protein sequence ID" value="RIB30920.1"/>
    <property type="molecule type" value="Genomic_DNA"/>
</dbReference>
<feature type="binding site" description="axial binding residue" evidence="6">
    <location>
        <position position="180"/>
    </location>
    <ligand>
        <name>heme</name>
        <dbReference type="ChEBI" id="CHEBI:30413"/>
    </ligand>
    <ligandPart>
        <name>Fe</name>
        <dbReference type="ChEBI" id="CHEBI:18248"/>
    </ligandPart>
</feature>
<keyword evidence="9" id="KW-1185">Reference proteome</keyword>
<dbReference type="PRINTS" id="PR00385">
    <property type="entry name" value="P450"/>
</dbReference>
<evidence type="ECO:0000256" key="6">
    <source>
        <dbReference type="PIRSR" id="PIRSR602401-1"/>
    </source>
</evidence>
<evidence type="ECO:0000256" key="7">
    <source>
        <dbReference type="RuleBase" id="RU000461"/>
    </source>
</evidence>
<dbReference type="SUPFAM" id="SSF48264">
    <property type="entry name" value="Cytochrome P450"/>
    <property type="match status" value="1"/>
</dbReference>
<comment type="caution">
    <text evidence="8">The sequence shown here is derived from an EMBL/GenBank/DDBJ whole genome shotgun (WGS) entry which is preliminary data.</text>
</comment>
<dbReference type="AlphaFoldDB" id="A0A397W887"/>
<accession>A0A397W887</accession>
<dbReference type="GO" id="GO:0005506">
    <property type="term" value="F:iron ion binding"/>
    <property type="evidence" value="ECO:0007669"/>
    <property type="project" value="InterPro"/>
</dbReference>
<dbReference type="PANTHER" id="PTHR24303:SF31">
    <property type="entry name" value="CYTOCHROME P450 307A1-RELATED"/>
    <property type="match status" value="1"/>
</dbReference>
<dbReference type="Proteomes" id="UP000266673">
    <property type="component" value="Unassembled WGS sequence"/>
</dbReference>
<keyword evidence="2 6" id="KW-0479">Metal-binding</keyword>
<dbReference type="CDD" id="cd00302">
    <property type="entry name" value="cytochrome_P450"/>
    <property type="match status" value="1"/>
</dbReference>
<dbReference type="GO" id="GO:0020037">
    <property type="term" value="F:heme binding"/>
    <property type="evidence" value="ECO:0007669"/>
    <property type="project" value="InterPro"/>
</dbReference>
<dbReference type="GO" id="GO:0016705">
    <property type="term" value="F:oxidoreductase activity, acting on paired donors, with incorporation or reduction of molecular oxygen"/>
    <property type="evidence" value="ECO:0007669"/>
    <property type="project" value="InterPro"/>
</dbReference>
<dbReference type="GO" id="GO:0004497">
    <property type="term" value="F:monooxygenase activity"/>
    <property type="evidence" value="ECO:0007669"/>
    <property type="project" value="UniProtKB-KW"/>
</dbReference>
<dbReference type="InterPro" id="IPR002401">
    <property type="entry name" value="Cyt_P450_E_grp-I"/>
</dbReference>
<keyword evidence="4 6" id="KW-0408">Iron</keyword>
<dbReference type="InterPro" id="IPR017972">
    <property type="entry name" value="Cyt_P450_CS"/>
</dbReference>
<dbReference type="Pfam" id="PF00067">
    <property type="entry name" value="p450"/>
    <property type="match status" value="1"/>
</dbReference>
<evidence type="ECO:0000256" key="5">
    <source>
        <dbReference type="ARBA" id="ARBA00023033"/>
    </source>
</evidence>
<protein>
    <submittedName>
        <fullName evidence="8">Cytochrome P450</fullName>
    </submittedName>
</protein>
<organism evidence="8 9">
    <name type="scientific">Gigaspora rosea</name>
    <dbReference type="NCBI Taxonomy" id="44941"/>
    <lineage>
        <taxon>Eukaryota</taxon>
        <taxon>Fungi</taxon>
        <taxon>Fungi incertae sedis</taxon>
        <taxon>Mucoromycota</taxon>
        <taxon>Glomeromycotina</taxon>
        <taxon>Glomeromycetes</taxon>
        <taxon>Diversisporales</taxon>
        <taxon>Gigasporaceae</taxon>
        <taxon>Gigaspora</taxon>
    </lineage>
</organism>
<dbReference type="InterPro" id="IPR036396">
    <property type="entry name" value="Cyt_P450_sf"/>
</dbReference>
<dbReference type="PRINTS" id="PR00463">
    <property type="entry name" value="EP450I"/>
</dbReference>
<dbReference type="Gene3D" id="1.10.630.10">
    <property type="entry name" value="Cytochrome P450"/>
    <property type="match status" value="1"/>
</dbReference>
<evidence type="ECO:0000256" key="3">
    <source>
        <dbReference type="ARBA" id="ARBA00023002"/>
    </source>
</evidence>
<dbReference type="PANTHER" id="PTHR24303">
    <property type="entry name" value="HEME-BINDING MONOOXYGENASE FAMILY"/>
    <property type="match status" value="1"/>
</dbReference>
<dbReference type="OrthoDB" id="1470350at2759"/>
<sequence length="236" mass="27121">MIESLTDEDIRALLLDIFLAGSDTSSNTLCYTIYYICQNPHVKQKMLDEIDSIFPINSSDTLHITTDHIEKLKYCEAIIKEDSRMTPVVPVSKRVASAECEVAGYKFQAKTVFHLNYSSIHMNEKYWNNPTVFDPDRFYLHDNLGEFTDNLSDSDKENKKSIHGKDKFSLVIFGGGIRLCPGRKLAMITMLFFMVLMFKKYDVELVDMDDPLKTHTGFLTNCLELKIKIKPRKPSL</sequence>
<reference evidence="8 9" key="1">
    <citation type="submission" date="2018-06" db="EMBL/GenBank/DDBJ databases">
        <title>Comparative genomics reveals the genomic features of Rhizophagus irregularis, R. cerebriforme, R. diaphanum and Gigaspora rosea, and their symbiotic lifestyle signature.</title>
        <authorList>
            <person name="Morin E."/>
            <person name="San Clemente H."/>
            <person name="Chen E.C.H."/>
            <person name="De La Providencia I."/>
            <person name="Hainaut M."/>
            <person name="Kuo A."/>
            <person name="Kohler A."/>
            <person name="Murat C."/>
            <person name="Tang N."/>
            <person name="Roy S."/>
            <person name="Loubradou J."/>
            <person name="Henrissat B."/>
            <person name="Grigoriev I.V."/>
            <person name="Corradi N."/>
            <person name="Roux C."/>
            <person name="Martin F.M."/>
        </authorList>
    </citation>
    <scope>NUCLEOTIDE SEQUENCE [LARGE SCALE GENOMIC DNA]</scope>
    <source>
        <strain evidence="8 9">DAOM 194757</strain>
    </source>
</reference>
<name>A0A397W887_9GLOM</name>